<sequence>MSDSQPPEKRKRDQTKYFESLKSLKPNAHILKPTTKSSSKSAASSTASSVAPPSLSAPIRPRAASVRTEDEDDAELNKTADEIIEIGSDDDAMEVDPEKDNEDPKEELKRLQSEWTAPVYAFFKPEVEIVMITDTKSGKERRAHKFRCNGTGCKVSITRYLDKSDRKSTGNLNTHVRKCKAWGEGVLAAAREAKTVSAAREGLAKFTRNGTLPSAFKRVGKGKESYSTRQLTASEMRAEIVRWVAEDLRPFKIVSDRGFLKLMKTGRPEIKIPSPSTVARDVHQVFARSRQRIADMLNAYEGELSFATDCWTSPNHHFAEDLELETEDLLDVGDLLLEEDGGVDDGDDVEGWEDAHDQLNDEDRREHEEDVIPLKRVLVKLRKTAFAMINSSTKLLPSWKKILAELKLKLRKMPRDVATRWNSTYVMLQFAVEYREGLEALTGDRANGLREVELDEEEWGLVTELRDVLKVFYDTTLYFSASTPTIAQVIPAMDMIDKHLATASINPAYCTAIRTAAKLAKVTLNRYYSKTDMADIYRIAMILHPRHKLEYFKTAGWEAEWISTAKALAYKVYDDDYAGRPMGEEQPTTTASSVASTSSTSRNVFDAMLTLAPIQSSAAGTHELDIYLQERLADIPASDDALLWWYDRRSVFPRLSRMARDFLTIPATSVDVERIFSKGRLLLSHVRNGLTARSTRALICLHYWSKKNIIKDEDVVKIVLQPPVPQGTVFELEDGWDEINISAYRY</sequence>
<protein>
    <recommendedName>
        <fullName evidence="7">HAT C-terminal dimerisation domain-containing protein</fullName>
    </recommendedName>
</protein>
<dbReference type="PANTHER" id="PTHR46481:SF10">
    <property type="entry name" value="ZINC FINGER BED DOMAIN-CONTAINING PROTEIN 39"/>
    <property type="match status" value="1"/>
</dbReference>
<gene>
    <name evidence="8" type="ORF">EUX98_g4489</name>
</gene>
<feature type="region of interest" description="Disordered" evidence="6">
    <location>
        <begin position="1"/>
        <end position="106"/>
    </location>
</feature>
<dbReference type="InterPro" id="IPR012337">
    <property type="entry name" value="RNaseH-like_sf"/>
</dbReference>
<evidence type="ECO:0000313" key="8">
    <source>
        <dbReference type="EMBL" id="THH29708.1"/>
    </source>
</evidence>
<evidence type="ECO:0000256" key="5">
    <source>
        <dbReference type="ARBA" id="ARBA00023242"/>
    </source>
</evidence>
<dbReference type="SUPFAM" id="SSF53098">
    <property type="entry name" value="Ribonuclease H-like"/>
    <property type="match status" value="1"/>
</dbReference>
<accession>A0A4S4MWD4</accession>
<dbReference type="GO" id="GO:0005634">
    <property type="term" value="C:nucleus"/>
    <property type="evidence" value="ECO:0007669"/>
    <property type="project" value="UniProtKB-SubCell"/>
</dbReference>
<dbReference type="PANTHER" id="PTHR46481">
    <property type="entry name" value="ZINC FINGER BED DOMAIN-CONTAINING PROTEIN 4"/>
    <property type="match status" value="1"/>
</dbReference>
<dbReference type="Pfam" id="PF05699">
    <property type="entry name" value="Dimer_Tnp_hAT"/>
    <property type="match status" value="1"/>
</dbReference>
<comment type="caution">
    <text evidence="8">The sequence shown here is derived from an EMBL/GenBank/DDBJ whole genome shotgun (WGS) entry which is preliminary data.</text>
</comment>
<dbReference type="GO" id="GO:0008270">
    <property type="term" value="F:zinc ion binding"/>
    <property type="evidence" value="ECO:0007669"/>
    <property type="project" value="UniProtKB-KW"/>
</dbReference>
<evidence type="ECO:0000256" key="1">
    <source>
        <dbReference type="ARBA" id="ARBA00004123"/>
    </source>
</evidence>
<feature type="domain" description="HAT C-terminal dimerisation" evidence="7">
    <location>
        <begin position="623"/>
        <end position="704"/>
    </location>
</feature>
<keyword evidence="2" id="KW-0479">Metal-binding</keyword>
<dbReference type="Gene3D" id="1.10.10.1070">
    <property type="entry name" value="Zinc finger, BED domain-containing"/>
    <property type="match status" value="1"/>
</dbReference>
<keyword evidence="3" id="KW-0863">Zinc-finger</keyword>
<proteinExistence type="predicted"/>
<feature type="compositionally biased region" description="Acidic residues" evidence="6">
    <location>
        <begin position="82"/>
        <end position="105"/>
    </location>
</feature>
<keyword evidence="9" id="KW-1185">Reference proteome</keyword>
<evidence type="ECO:0000256" key="4">
    <source>
        <dbReference type="ARBA" id="ARBA00022833"/>
    </source>
</evidence>
<comment type="subcellular location">
    <subcellularLocation>
        <location evidence="1">Nucleus</location>
    </subcellularLocation>
</comment>
<dbReference type="AlphaFoldDB" id="A0A4S4MWD4"/>
<keyword evidence="4" id="KW-0862">Zinc</keyword>
<dbReference type="Proteomes" id="UP000308730">
    <property type="component" value="Unassembled WGS sequence"/>
</dbReference>
<feature type="compositionally biased region" description="Low complexity" evidence="6">
    <location>
        <begin position="32"/>
        <end position="57"/>
    </location>
</feature>
<evidence type="ECO:0000259" key="7">
    <source>
        <dbReference type="Pfam" id="PF05699"/>
    </source>
</evidence>
<evidence type="ECO:0000256" key="6">
    <source>
        <dbReference type="SAM" id="MobiDB-lite"/>
    </source>
</evidence>
<dbReference type="InterPro" id="IPR052035">
    <property type="entry name" value="ZnF_BED_domain_contain"/>
</dbReference>
<evidence type="ECO:0000256" key="2">
    <source>
        <dbReference type="ARBA" id="ARBA00022723"/>
    </source>
</evidence>
<dbReference type="GO" id="GO:0046983">
    <property type="term" value="F:protein dimerization activity"/>
    <property type="evidence" value="ECO:0007669"/>
    <property type="project" value="InterPro"/>
</dbReference>
<feature type="compositionally biased region" description="Basic and acidic residues" evidence="6">
    <location>
        <begin position="1"/>
        <end position="16"/>
    </location>
</feature>
<evidence type="ECO:0000313" key="9">
    <source>
        <dbReference type="Proteomes" id="UP000308730"/>
    </source>
</evidence>
<reference evidence="8 9" key="1">
    <citation type="submission" date="2019-02" db="EMBL/GenBank/DDBJ databases">
        <title>Genome sequencing of the rare red list fungi Antrodiella citrinella (Flaviporus citrinellus).</title>
        <authorList>
            <person name="Buettner E."/>
            <person name="Kellner H."/>
        </authorList>
    </citation>
    <scope>NUCLEOTIDE SEQUENCE [LARGE SCALE GENOMIC DNA]</scope>
    <source>
        <strain evidence="8 9">DSM 108506</strain>
    </source>
</reference>
<keyword evidence="5" id="KW-0539">Nucleus</keyword>
<dbReference type="InterPro" id="IPR008906">
    <property type="entry name" value="HATC_C_dom"/>
</dbReference>
<dbReference type="EMBL" id="SGPM01000111">
    <property type="protein sequence ID" value="THH29708.1"/>
    <property type="molecule type" value="Genomic_DNA"/>
</dbReference>
<dbReference type="SUPFAM" id="SSF140996">
    <property type="entry name" value="Hermes dimerisation domain"/>
    <property type="match status" value="1"/>
</dbReference>
<name>A0A4S4MWD4_9APHY</name>
<organism evidence="8 9">
    <name type="scientific">Antrodiella citrinella</name>
    <dbReference type="NCBI Taxonomy" id="2447956"/>
    <lineage>
        <taxon>Eukaryota</taxon>
        <taxon>Fungi</taxon>
        <taxon>Dikarya</taxon>
        <taxon>Basidiomycota</taxon>
        <taxon>Agaricomycotina</taxon>
        <taxon>Agaricomycetes</taxon>
        <taxon>Polyporales</taxon>
        <taxon>Steccherinaceae</taxon>
        <taxon>Antrodiella</taxon>
    </lineage>
</organism>
<evidence type="ECO:0000256" key="3">
    <source>
        <dbReference type="ARBA" id="ARBA00022771"/>
    </source>
</evidence>
<dbReference type="OrthoDB" id="2792843at2759"/>